<dbReference type="SMART" id="SM00448">
    <property type="entry name" value="REC"/>
    <property type="match status" value="1"/>
</dbReference>
<protein>
    <submittedName>
        <fullName evidence="4">Sigma-70-like protein</fullName>
    </submittedName>
</protein>
<dbReference type="InterPro" id="IPR001789">
    <property type="entry name" value="Sig_transdc_resp-reg_receiver"/>
</dbReference>
<keyword evidence="1 2" id="KW-0597">Phosphoprotein</keyword>
<evidence type="ECO:0000313" key="5">
    <source>
        <dbReference type="Proteomes" id="UP000244523"/>
    </source>
</evidence>
<dbReference type="SUPFAM" id="SSF52172">
    <property type="entry name" value="CheY-like"/>
    <property type="match status" value="1"/>
</dbReference>
<gene>
    <name evidence="4" type="ORF">C8N45_11153</name>
</gene>
<feature type="modified residue" description="4-aspartylphosphate" evidence="2">
    <location>
        <position position="196"/>
    </location>
</feature>
<dbReference type="CDD" id="cd17540">
    <property type="entry name" value="REC_PhyR"/>
    <property type="match status" value="1"/>
</dbReference>
<dbReference type="EMBL" id="QBUD01000011">
    <property type="protein sequence ID" value="PUB12076.1"/>
    <property type="molecule type" value="Genomic_DNA"/>
</dbReference>
<dbReference type="Gene3D" id="3.40.50.2300">
    <property type="match status" value="1"/>
</dbReference>
<proteinExistence type="predicted"/>
<dbReference type="GO" id="GO:0000160">
    <property type="term" value="P:phosphorelay signal transduction system"/>
    <property type="evidence" value="ECO:0007669"/>
    <property type="project" value="InterPro"/>
</dbReference>
<sequence length="270" mass="29435">MRRAQVSPDISRALAADLPFLRRYARALCGEQAKGDWFALRALQAIMDGEQAGEDASTPKIRLFKAFMSVWHSDAFDAVIETELKAAVAQSYLRKLTSEARQALLLHANEEFTVPEVAEILGLSVDDADHLILQARNEIRENVKGSVLIIEDEAMIAMDLDDITTDLGHHVTGTAPTRSQAVALAQGELPDLILSDIKLADGSSGVDAVNEILEAAAEIPVIFITAFPELLLTGERMEPAFVITKPYTEEQVESAISQAMFFRSTAAIEA</sequence>
<reference evidence="4 5" key="1">
    <citation type="submission" date="2018-04" db="EMBL/GenBank/DDBJ databases">
        <title>Genomic Encyclopedia of Archaeal and Bacterial Type Strains, Phase II (KMG-II): from individual species to whole genera.</title>
        <authorList>
            <person name="Goeker M."/>
        </authorList>
    </citation>
    <scope>NUCLEOTIDE SEQUENCE [LARGE SCALE GENOMIC DNA]</scope>
    <source>
        <strain evidence="4 5">DSM 29955</strain>
    </source>
</reference>
<dbReference type="InterPro" id="IPR013324">
    <property type="entry name" value="RNA_pol_sigma_r3/r4-like"/>
</dbReference>
<name>A0A2T6KB18_9RHOB</name>
<dbReference type="OrthoDB" id="9786101at2"/>
<evidence type="ECO:0000256" key="1">
    <source>
        <dbReference type="ARBA" id="ARBA00022553"/>
    </source>
</evidence>
<keyword evidence="5" id="KW-1185">Reference proteome</keyword>
<feature type="domain" description="Response regulatory" evidence="3">
    <location>
        <begin position="146"/>
        <end position="260"/>
    </location>
</feature>
<accession>A0A2T6KB18</accession>
<dbReference type="PANTHER" id="PTHR44591">
    <property type="entry name" value="STRESS RESPONSE REGULATOR PROTEIN 1"/>
    <property type="match status" value="1"/>
</dbReference>
<dbReference type="Pfam" id="PF22029">
    <property type="entry name" value="PhyR_sigma2"/>
    <property type="match status" value="1"/>
</dbReference>
<dbReference type="SUPFAM" id="SSF88659">
    <property type="entry name" value="Sigma3 and sigma4 domains of RNA polymerase sigma factors"/>
    <property type="match status" value="1"/>
</dbReference>
<dbReference type="InterPro" id="IPR053867">
    <property type="entry name" value="PhyR_sigma4"/>
</dbReference>
<dbReference type="InterPro" id="IPR053866">
    <property type="entry name" value="PhyR_sigma2"/>
</dbReference>
<dbReference type="PANTHER" id="PTHR44591:SF3">
    <property type="entry name" value="RESPONSE REGULATORY DOMAIN-CONTAINING PROTEIN"/>
    <property type="match status" value="1"/>
</dbReference>
<dbReference type="PROSITE" id="PS50110">
    <property type="entry name" value="RESPONSE_REGULATORY"/>
    <property type="match status" value="1"/>
</dbReference>
<comment type="caution">
    <text evidence="4">The sequence shown here is derived from an EMBL/GenBank/DDBJ whole genome shotgun (WGS) entry which is preliminary data.</text>
</comment>
<dbReference type="Pfam" id="PF00072">
    <property type="entry name" value="Response_reg"/>
    <property type="match status" value="1"/>
</dbReference>
<dbReference type="Pfam" id="PF22233">
    <property type="entry name" value="PhyR_sigma-like"/>
    <property type="match status" value="1"/>
</dbReference>
<dbReference type="Gene3D" id="1.20.140.160">
    <property type="match status" value="1"/>
</dbReference>
<dbReference type="InterPro" id="IPR011006">
    <property type="entry name" value="CheY-like_superfamily"/>
</dbReference>
<evidence type="ECO:0000256" key="2">
    <source>
        <dbReference type="PROSITE-ProRule" id="PRU00169"/>
    </source>
</evidence>
<evidence type="ECO:0000313" key="4">
    <source>
        <dbReference type="EMBL" id="PUB12076.1"/>
    </source>
</evidence>
<dbReference type="RefSeq" id="WP_108387451.1">
    <property type="nucleotide sequence ID" value="NZ_QBUD01000011.1"/>
</dbReference>
<evidence type="ECO:0000259" key="3">
    <source>
        <dbReference type="PROSITE" id="PS50110"/>
    </source>
</evidence>
<dbReference type="Proteomes" id="UP000244523">
    <property type="component" value="Unassembled WGS sequence"/>
</dbReference>
<dbReference type="AlphaFoldDB" id="A0A2T6KB18"/>
<organism evidence="4 5">
    <name type="scientific">Yoonia sediminilitoris</name>
    <dbReference type="NCBI Taxonomy" id="1286148"/>
    <lineage>
        <taxon>Bacteria</taxon>
        <taxon>Pseudomonadati</taxon>
        <taxon>Pseudomonadota</taxon>
        <taxon>Alphaproteobacteria</taxon>
        <taxon>Rhodobacterales</taxon>
        <taxon>Paracoccaceae</taxon>
        <taxon>Yoonia</taxon>
    </lineage>
</organism>
<dbReference type="InterPro" id="IPR050595">
    <property type="entry name" value="Bact_response_regulator"/>
</dbReference>
<dbReference type="NCBIfam" id="NF006623">
    <property type="entry name" value="PRK09191.1"/>
    <property type="match status" value="1"/>
</dbReference>